<accession>A0A4R5NLC6</accession>
<dbReference type="GO" id="GO:0030420">
    <property type="term" value="P:establishment of competence for transformation"/>
    <property type="evidence" value="ECO:0007669"/>
    <property type="project" value="InterPro"/>
</dbReference>
<dbReference type="InterPro" id="IPR036866">
    <property type="entry name" value="RibonucZ/Hydroxyglut_hydro"/>
</dbReference>
<dbReference type="GO" id="GO:0005886">
    <property type="term" value="C:plasma membrane"/>
    <property type="evidence" value="ECO:0007669"/>
    <property type="project" value="UniProtKB-SubCell"/>
</dbReference>
<feature type="transmembrane region" description="Helical" evidence="6">
    <location>
        <begin position="34"/>
        <end position="52"/>
    </location>
</feature>
<evidence type="ECO:0000256" key="6">
    <source>
        <dbReference type="SAM" id="Phobius"/>
    </source>
</evidence>
<dbReference type="PANTHER" id="PTHR30619:SF7">
    <property type="entry name" value="BETA-LACTAMASE DOMAIN PROTEIN"/>
    <property type="match status" value="1"/>
</dbReference>
<name>A0A4R5NLC6_9LACO</name>
<dbReference type="Pfam" id="PF00753">
    <property type="entry name" value="Lactamase_B"/>
    <property type="match status" value="1"/>
</dbReference>
<evidence type="ECO:0000259" key="7">
    <source>
        <dbReference type="SMART" id="SM00849"/>
    </source>
</evidence>
<keyword evidence="2" id="KW-1003">Cell membrane</keyword>
<evidence type="ECO:0000256" key="1">
    <source>
        <dbReference type="ARBA" id="ARBA00004651"/>
    </source>
</evidence>
<dbReference type="Proteomes" id="UP000294854">
    <property type="component" value="Unassembled WGS sequence"/>
</dbReference>
<feature type="transmembrane region" description="Helical" evidence="6">
    <location>
        <begin position="222"/>
        <end position="243"/>
    </location>
</feature>
<dbReference type="NCBIfam" id="TIGR00361">
    <property type="entry name" value="ComEC_Rec2"/>
    <property type="match status" value="1"/>
</dbReference>
<organism evidence="8 9">
    <name type="scientific">Secundilactobacillus malefermentans</name>
    <dbReference type="NCBI Taxonomy" id="176292"/>
    <lineage>
        <taxon>Bacteria</taxon>
        <taxon>Bacillati</taxon>
        <taxon>Bacillota</taxon>
        <taxon>Bacilli</taxon>
        <taxon>Lactobacillales</taxon>
        <taxon>Lactobacillaceae</taxon>
        <taxon>Secundilactobacillus</taxon>
    </lineage>
</organism>
<dbReference type="InterPro" id="IPR035681">
    <property type="entry name" value="ComA-like_MBL"/>
</dbReference>
<dbReference type="InterPro" id="IPR052159">
    <property type="entry name" value="Competence_DNA_uptake"/>
</dbReference>
<evidence type="ECO:0000313" key="8">
    <source>
        <dbReference type="EMBL" id="TDG75150.1"/>
    </source>
</evidence>
<feature type="transmembrane region" description="Helical" evidence="6">
    <location>
        <begin position="341"/>
        <end position="361"/>
    </location>
</feature>
<keyword evidence="9" id="KW-1185">Reference proteome</keyword>
<dbReference type="PANTHER" id="PTHR30619">
    <property type="entry name" value="DNA INTERNALIZATION/COMPETENCE PROTEIN COMEC/REC2"/>
    <property type="match status" value="1"/>
</dbReference>
<dbReference type="SMART" id="SM00849">
    <property type="entry name" value="Lactamase_B"/>
    <property type="match status" value="1"/>
</dbReference>
<feature type="transmembrane region" description="Helical" evidence="6">
    <location>
        <begin position="7"/>
        <end position="28"/>
    </location>
</feature>
<dbReference type="EMBL" id="PUFO01000068">
    <property type="protein sequence ID" value="TDG75150.1"/>
    <property type="molecule type" value="Genomic_DNA"/>
</dbReference>
<dbReference type="AlphaFoldDB" id="A0A4R5NLC6"/>
<protein>
    <recommendedName>
        <fullName evidence="7">Metallo-beta-lactamase domain-containing protein</fullName>
    </recommendedName>
</protein>
<evidence type="ECO:0000256" key="3">
    <source>
        <dbReference type="ARBA" id="ARBA00022692"/>
    </source>
</evidence>
<evidence type="ECO:0000256" key="5">
    <source>
        <dbReference type="ARBA" id="ARBA00023136"/>
    </source>
</evidence>
<feature type="transmembrane region" description="Helical" evidence="6">
    <location>
        <begin position="368"/>
        <end position="392"/>
    </location>
</feature>
<feature type="transmembrane region" description="Helical" evidence="6">
    <location>
        <begin position="452"/>
        <end position="471"/>
    </location>
</feature>
<comment type="caution">
    <text evidence="8">The sequence shown here is derived from an EMBL/GenBank/DDBJ whole genome shotgun (WGS) entry which is preliminary data.</text>
</comment>
<gene>
    <name evidence="8" type="ORF">C5L31_001027</name>
</gene>
<dbReference type="STRING" id="1122149.FD44_GL000610"/>
<dbReference type="Pfam" id="PF03772">
    <property type="entry name" value="Competence"/>
    <property type="match status" value="1"/>
</dbReference>
<keyword evidence="5 6" id="KW-0472">Membrane</keyword>
<reference evidence="8 9" key="1">
    <citation type="journal article" date="2019" name="Appl. Microbiol. Biotechnol.">
        <title>Uncovering carbohydrate metabolism through a genotype-phenotype association study of 56 lactic acid bacteria genomes.</title>
        <authorList>
            <person name="Buron-Moles G."/>
            <person name="Chailyan A."/>
            <person name="Dolejs I."/>
            <person name="Forster J."/>
            <person name="Miks M.H."/>
        </authorList>
    </citation>
    <scope>NUCLEOTIDE SEQUENCE [LARGE SCALE GENOMIC DNA]</scope>
    <source>
        <strain evidence="8 9">ATCC 49373</strain>
    </source>
</reference>
<keyword evidence="3 6" id="KW-0812">Transmembrane</keyword>
<dbReference type="CDD" id="cd07731">
    <property type="entry name" value="ComA-like_MBL-fold"/>
    <property type="match status" value="1"/>
</dbReference>
<dbReference type="Gene3D" id="3.60.15.10">
    <property type="entry name" value="Ribonuclease Z/Hydroxyacylglutathione hydrolase-like"/>
    <property type="match status" value="1"/>
</dbReference>
<proteinExistence type="predicted"/>
<dbReference type="SUPFAM" id="SSF56281">
    <property type="entry name" value="Metallo-hydrolase/oxidoreductase"/>
    <property type="match status" value="1"/>
</dbReference>
<dbReference type="InterPro" id="IPR004477">
    <property type="entry name" value="ComEC_N"/>
</dbReference>
<evidence type="ECO:0000313" key="9">
    <source>
        <dbReference type="Proteomes" id="UP000294854"/>
    </source>
</evidence>
<evidence type="ECO:0000256" key="2">
    <source>
        <dbReference type="ARBA" id="ARBA00022475"/>
    </source>
</evidence>
<feature type="transmembrane region" description="Helical" evidence="6">
    <location>
        <begin position="430"/>
        <end position="446"/>
    </location>
</feature>
<feature type="transmembrane region" description="Helical" evidence="6">
    <location>
        <begin position="303"/>
        <end position="321"/>
    </location>
</feature>
<dbReference type="NCBIfam" id="TIGR00360">
    <property type="entry name" value="ComEC_N-term"/>
    <property type="match status" value="1"/>
</dbReference>
<dbReference type="InterPro" id="IPR001279">
    <property type="entry name" value="Metallo-B-lactamas"/>
</dbReference>
<keyword evidence="4 6" id="KW-1133">Transmembrane helix</keyword>
<evidence type="ECO:0000256" key="4">
    <source>
        <dbReference type="ARBA" id="ARBA00022989"/>
    </source>
</evidence>
<sequence>MSGLAIFCYGNKVLGLCVLIYWLIRIIYLKNIKILISCVIGFLIFSGYFFCFNIRQNQSQITPVENVRVSLFVQPDNVTVVGNQLRLMGRLSNGTKISAIYFSNSPSEIRRYKRIKVPILFSVKGDVALPVQATNVNEFDRRKYDEQNGILNTIKINQILNIQSAKATNIIQSVINQCHIWRCLAVSQSQRLPKELKLYFQGLILGARTQDFYQQLTGVKQLGLIHLFSISGLHVSIFLMLIERLLTLFRRSKNLIQWLLIVALPLYFIFTGGATGLLRAIIMAEMRLLFLKFGKQILPMDNFGVTLMICTAIQPALIMQMGNQLSFGLAFCLMFVSHEKFWVQTFLMNLISLPFILFHIFEWHVLSLLANLLILPFFSAFIFPLTFMGGILGLKFTFIGQIANLLIGIFNAGLNNVAKLPGLITFGKPALGGLAFVFIATLILIGQKEKSLGLLSTILVVYLGMFGMIHLPIHGEVTYFDIGQGDCFLVREPFNRSVSMIDTGGRLAFGNSKFKETTKARSRAETITINYLKSKGISHLNGLYLSHKDADHTGDAPVVLANLNVDNLYVPLGMQKNPAFINKVKNFISLSNIKPLRAGSIPNKSPFEVLHPFHSGIGENGDSMALTCWLGKKRWLFTGDLDRQGERDIIEQYPTLKVDVLKLGHHGSKTASDPKVLKQISPKLGIISAGRENRYGHPNEETLQTLKKQGIPYFNTQTDGMISYVFEGNHIGKWHTFLRRN</sequence>
<dbReference type="InterPro" id="IPR004797">
    <property type="entry name" value="Competence_ComEC/Rec2"/>
</dbReference>
<comment type="subcellular location">
    <subcellularLocation>
        <location evidence="1">Cell membrane</location>
        <topology evidence="1">Multi-pass membrane protein</topology>
    </subcellularLocation>
</comment>
<feature type="domain" description="Metallo-beta-lactamase" evidence="7">
    <location>
        <begin position="484"/>
        <end position="691"/>
    </location>
</feature>
<feature type="transmembrane region" description="Helical" evidence="6">
    <location>
        <begin position="255"/>
        <end position="282"/>
    </location>
</feature>